<evidence type="ECO:0000256" key="1">
    <source>
        <dbReference type="SAM" id="Phobius"/>
    </source>
</evidence>
<keyword evidence="1" id="KW-0812">Transmembrane</keyword>
<proteinExistence type="predicted"/>
<dbReference type="EMBL" id="CP137624">
    <property type="protein sequence ID" value="WPK12526.1"/>
    <property type="molecule type" value="Genomic_DNA"/>
</dbReference>
<reference evidence="2 3" key="1">
    <citation type="submission" date="2023-09" db="EMBL/GenBank/DDBJ databases">
        <authorList>
            <person name="Page C.A."/>
            <person name="Perez-Diaz I.M."/>
        </authorList>
    </citation>
    <scope>NUCLEOTIDE SEQUENCE [LARGE SCALE GENOMIC DNA]</scope>
    <source>
        <strain evidence="2 3">Ll15</strain>
    </source>
</reference>
<keyword evidence="1" id="KW-1133">Transmembrane helix</keyword>
<dbReference type="Proteomes" id="UP001322664">
    <property type="component" value="Chromosome"/>
</dbReference>
<name>A0ABZ0RZ51_9BACI</name>
<protein>
    <submittedName>
        <fullName evidence="2">Stage II sporulation protein R</fullName>
    </submittedName>
</protein>
<gene>
    <name evidence="2" type="ORF">R6U77_02175</name>
</gene>
<dbReference type="Pfam" id="PF09551">
    <property type="entry name" value="Spore_II_R"/>
    <property type="match status" value="1"/>
</dbReference>
<keyword evidence="3" id="KW-1185">Reference proteome</keyword>
<evidence type="ECO:0000313" key="2">
    <source>
        <dbReference type="EMBL" id="WPK12526.1"/>
    </source>
</evidence>
<accession>A0ABZ0RZ51</accession>
<keyword evidence="1" id="KW-0472">Membrane</keyword>
<evidence type="ECO:0000313" key="3">
    <source>
        <dbReference type="Proteomes" id="UP001322664"/>
    </source>
</evidence>
<sequence>MLEDYNIARKPSRVFMIFRYVCYALISYILFVAVPHFVDFGEGWHEQKEASPLLFRVVANSNLQEDQQLKQEIVQAVQPIFEQMAETQQTELIVADLQKVLEKNYAQYGVHISIGDNLIPPKYEFASFYPQNFYQSVVLTIGKARGDNWFCSAFPKTCEKPEERKEEKRKFVIYEWLKRKLS</sequence>
<dbReference type="RefSeq" id="WP_319837247.1">
    <property type="nucleotide sequence ID" value="NZ_CP137624.1"/>
</dbReference>
<feature type="transmembrane region" description="Helical" evidence="1">
    <location>
        <begin position="20"/>
        <end position="38"/>
    </location>
</feature>
<dbReference type="InterPro" id="IPR014202">
    <property type="entry name" value="Spore_II_R"/>
</dbReference>
<organism evidence="2 3">
    <name type="scientific">Lysinibacillus louembei</name>
    <dbReference type="NCBI Taxonomy" id="1470088"/>
    <lineage>
        <taxon>Bacteria</taxon>
        <taxon>Bacillati</taxon>
        <taxon>Bacillota</taxon>
        <taxon>Bacilli</taxon>
        <taxon>Bacillales</taxon>
        <taxon>Bacillaceae</taxon>
        <taxon>Lysinibacillus</taxon>
    </lineage>
</organism>